<dbReference type="EMBL" id="MN739120">
    <property type="protein sequence ID" value="QHS89867.1"/>
    <property type="molecule type" value="Genomic_DNA"/>
</dbReference>
<protein>
    <submittedName>
        <fullName evidence="1">Uncharacterized protein</fullName>
    </submittedName>
</protein>
<name>A0A6C0BC76_9ZZZZ</name>
<proteinExistence type="predicted"/>
<evidence type="ECO:0000313" key="1">
    <source>
        <dbReference type="EMBL" id="QHS89867.1"/>
    </source>
</evidence>
<dbReference type="AlphaFoldDB" id="A0A6C0BC76"/>
<reference evidence="1" key="1">
    <citation type="journal article" date="2020" name="Nature">
        <title>Giant virus diversity and host interactions through global metagenomics.</title>
        <authorList>
            <person name="Schulz F."/>
            <person name="Roux S."/>
            <person name="Paez-Espino D."/>
            <person name="Jungbluth S."/>
            <person name="Walsh D.A."/>
            <person name="Denef V.J."/>
            <person name="McMahon K.D."/>
            <person name="Konstantinidis K.T."/>
            <person name="Eloe-Fadrosh E.A."/>
            <person name="Kyrpides N.C."/>
            <person name="Woyke T."/>
        </authorList>
    </citation>
    <scope>NUCLEOTIDE SEQUENCE</scope>
    <source>
        <strain evidence="1">GVMAG-M-3300010160-4</strain>
    </source>
</reference>
<organism evidence="1">
    <name type="scientific">viral metagenome</name>
    <dbReference type="NCBI Taxonomy" id="1070528"/>
    <lineage>
        <taxon>unclassified sequences</taxon>
        <taxon>metagenomes</taxon>
        <taxon>organismal metagenomes</taxon>
    </lineage>
</organism>
<accession>A0A6C0BC76</accession>
<sequence length="378" mass="43775">MPKDIFFIRYPSVSTFLSFIDDNKYILETKLSKVLKNFLDPNINFTQEITLDSNYYNVLLINTHAKKIGESLSKVLDDMYNQFEYRPKNVRKYIIENSSEMNVIGLFPSILNSIVLIGESKFNLILCQNQVLRTDIIPNLRNLCEYNSLLLVDKPFPSDIDPDFVKGWNFIEPSIDFEGFFGFHTFKSNKLSYTNEFKDSIRDSDITLSNFLDYNPSYDLSREYLEDYIREFIKHFVDREIVELELNPSNFNILVLCSNDKDIKNKRVVKFIKECMSSDVEIDNDAKIDYIGHDISINTNNIHRCNIENLVLNGSKCFDIIISDKCGKINLISNIKIIKNLLGPGCSLISQNITSLFDTTGFSIEYMNDGSHVILFKE</sequence>